<dbReference type="AlphaFoldDB" id="A0A9E7UCJ8"/>
<dbReference type="GO" id="GO:0016616">
    <property type="term" value="F:oxidoreductase activity, acting on the CH-OH group of donors, NAD or NADP as acceptor"/>
    <property type="evidence" value="ECO:0007669"/>
    <property type="project" value="TreeGrafter"/>
</dbReference>
<evidence type="ECO:0000256" key="2">
    <source>
        <dbReference type="ARBA" id="ARBA00023002"/>
    </source>
</evidence>
<evidence type="ECO:0000313" key="3">
    <source>
        <dbReference type="EMBL" id="UWM56327.1"/>
    </source>
</evidence>
<dbReference type="GeneID" id="74942460"/>
<dbReference type="GO" id="GO:0006633">
    <property type="term" value="P:fatty acid biosynthetic process"/>
    <property type="evidence" value="ECO:0007669"/>
    <property type="project" value="TreeGrafter"/>
</dbReference>
<dbReference type="InterPro" id="IPR020904">
    <property type="entry name" value="Sc_DH/Rdtase_CS"/>
</dbReference>
<sequence length="263" mass="27488">MPVDPLDGVVAFVTGASRGIGREIAVTFAEQGADVACTARSEDAIEETAEMVRDEGGEAIAVPVDVTDEAAVEAAVERTVEELGGLDCVVNNAGATGEVEPVHRLDPEAFTETQAVNVTGAMTCVKHAAGHLRESDRGSVVNIASIGGKRPYPNRAPYAASKMALVGLTRTLAFELGHDDVTVNAVLPGPVAGDRIEEVMEAQARLADVEDAHPVSFGENDFALPNYVVEAREVAEQVAHLAGPHARHVTAQELGVDGGGTWY</sequence>
<accession>A0A9E7UCJ8</accession>
<dbReference type="PANTHER" id="PTHR42760">
    <property type="entry name" value="SHORT-CHAIN DEHYDROGENASES/REDUCTASES FAMILY MEMBER"/>
    <property type="match status" value="1"/>
</dbReference>
<keyword evidence="2" id="KW-0560">Oxidoreductase</keyword>
<name>A0A9E7UCJ8_9EURY</name>
<keyword evidence="4" id="KW-1185">Reference proteome</keyword>
<dbReference type="PRINTS" id="PR00081">
    <property type="entry name" value="GDHRDH"/>
</dbReference>
<dbReference type="PRINTS" id="PR00080">
    <property type="entry name" value="SDRFAMILY"/>
</dbReference>
<dbReference type="Pfam" id="PF13561">
    <property type="entry name" value="adh_short_C2"/>
    <property type="match status" value="1"/>
</dbReference>
<dbReference type="PROSITE" id="PS00061">
    <property type="entry name" value="ADH_SHORT"/>
    <property type="match status" value="1"/>
</dbReference>
<reference evidence="3" key="1">
    <citation type="submission" date="2022-09" db="EMBL/GenBank/DDBJ databases">
        <title>Diverse halophilic archaea isolated from saline environments.</title>
        <authorList>
            <person name="Cui H.-L."/>
        </authorList>
    </citation>
    <scope>NUCLEOTIDE SEQUENCE</scope>
    <source>
        <strain evidence="3">ZS-35-S2</strain>
    </source>
</reference>
<protein>
    <submittedName>
        <fullName evidence="3">SDR family oxidoreductase</fullName>
    </submittedName>
</protein>
<dbReference type="FunFam" id="3.40.50.720:FF:000084">
    <property type="entry name" value="Short-chain dehydrogenase reductase"/>
    <property type="match status" value="1"/>
</dbReference>
<dbReference type="InterPro" id="IPR002347">
    <property type="entry name" value="SDR_fam"/>
</dbReference>
<dbReference type="CDD" id="cd05233">
    <property type="entry name" value="SDR_c"/>
    <property type="match status" value="1"/>
</dbReference>
<comment type="similarity">
    <text evidence="1">Belongs to the short-chain dehydrogenases/reductases (SDR) family.</text>
</comment>
<dbReference type="SUPFAM" id="SSF51735">
    <property type="entry name" value="NAD(P)-binding Rossmann-fold domains"/>
    <property type="match status" value="1"/>
</dbReference>
<evidence type="ECO:0000256" key="1">
    <source>
        <dbReference type="ARBA" id="ARBA00006484"/>
    </source>
</evidence>
<dbReference type="Proteomes" id="UP001057580">
    <property type="component" value="Chromosome"/>
</dbReference>
<evidence type="ECO:0000313" key="4">
    <source>
        <dbReference type="Proteomes" id="UP001057580"/>
    </source>
</evidence>
<gene>
    <name evidence="3" type="ORF">N0B31_08520</name>
</gene>
<proteinExistence type="inferred from homology"/>
<dbReference type="RefSeq" id="WP_260643441.1">
    <property type="nucleotide sequence ID" value="NZ_CP104003.1"/>
</dbReference>
<dbReference type="EMBL" id="CP104003">
    <property type="protein sequence ID" value="UWM56327.1"/>
    <property type="molecule type" value="Genomic_DNA"/>
</dbReference>
<dbReference type="KEGG" id="ssai:N0B31_08520"/>
<organism evidence="3 4">
    <name type="scientific">Salinirubellus salinus</name>
    <dbReference type="NCBI Taxonomy" id="1364945"/>
    <lineage>
        <taxon>Archaea</taxon>
        <taxon>Methanobacteriati</taxon>
        <taxon>Methanobacteriota</taxon>
        <taxon>Stenosarchaea group</taxon>
        <taxon>Halobacteria</taxon>
        <taxon>Halobacteriales</taxon>
        <taxon>Natronomonadaceae</taxon>
        <taxon>Salinirubellus</taxon>
    </lineage>
</organism>
<dbReference type="Gene3D" id="3.40.50.720">
    <property type="entry name" value="NAD(P)-binding Rossmann-like Domain"/>
    <property type="match status" value="1"/>
</dbReference>
<dbReference type="InterPro" id="IPR036291">
    <property type="entry name" value="NAD(P)-bd_dom_sf"/>
</dbReference>
<dbReference type="GO" id="GO:0048038">
    <property type="term" value="F:quinone binding"/>
    <property type="evidence" value="ECO:0007669"/>
    <property type="project" value="TreeGrafter"/>
</dbReference>
<dbReference type="PANTHER" id="PTHR42760:SF133">
    <property type="entry name" value="3-OXOACYL-[ACYL-CARRIER-PROTEIN] REDUCTASE"/>
    <property type="match status" value="1"/>
</dbReference>